<reference evidence="11" key="1">
    <citation type="journal article" date="2021" name="PeerJ">
        <title>Extensive microbial diversity within the chicken gut microbiome revealed by metagenomics and culture.</title>
        <authorList>
            <person name="Gilroy R."/>
            <person name="Ravi A."/>
            <person name="Getino M."/>
            <person name="Pursley I."/>
            <person name="Horton D.L."/>
            <person name="Alikhan N.F."/>
            <person name="Baker D."/>
            <person name="Gharbi K."/>
            <person name="Hall N."/>
            <person name="Watson M."/>
            <person name="Adriaenssens E.M."/>
            <person name="Foster-Nyarko E."/>
            <person name="Jarju S."/>
            <person name="Secka A."/>
            <person name="Antonio M."/>
            <person name="Oren A."/>
            <person name="Chaudhuri R.R."/>
            <person name="La Ragione R."/>
            <person name="Hildebrand F."/>
            <person name="Pallen M.J."/>
        </authorList>
    </citation>
    <scope>NUCLEOTIDE SEQUENCE</scope>
    <source>
        <strain evidence="11">CHK191-13928</strain>
    </source>
</reference>
<evidence type="ECO:0000256" key="8">
    <source>
        <dbReference type="ARBA" id="ARBA00023136"/>
    </source>
</evidence>
<evidence type="ECO:0000256" key="2">
    <source>
        <dbReference type="ARBA" id="ARBA00022448"/>
    </source>
</evidence>
<evidence type="ECO:0000313" key="11">
    <source>
        <dbReference type="EMBL" id="HIX66895.1"/>
    </source>
</evidence>
<accession>A0A9D2B877</accession>
<dbReference type="InterPro" id="IPR013014">
    <property type="entry name" value="PTS_EIIC_2"/>
</dbReference>
<organism evidence="11 12">
    <name type="scientific">Candidatus Anaerostipes excrementavium</name>
    <dbReference type="NCBI Taxonomy" id="2838463"/>
    <lineage>
        <taxon>Bacteria</taxon>
        <taxon>Bacillati</taxon>
        <taxon>Bacillota</taxon>
        <taxon>Clostridia</taxon>
        <taxon>Lachnospirales</taxon>
        <taxon>Lachnospiraceae</taxon>
        <taxon>Anaerostipes</taxon>
    </lineage>
</organism>
<dbReference type="PANTHER" id="PTHR30505">
    <property type="entry name" value="FRUCTOSE-LIKE PERMEASE"/>
    <property type="match status" value="1"/>
</dbReference>
<keyword evidence="8 9" id="KW-0472">Membrane</keyword>
<name>A0A9D2B877_9FIRM</name>
<reference evidence="11" key="2">
    <citation type="submission" date="2021-04" db="EMBL/GenBank/DDBJ databases">
        <authorList>
            <person name="Gilroy R."/>
        </authorList>
    </citation>
    <scope>NUCLEOTIDE SEQUENCE</scope>
    <source>
        <strain evidence="11">CHK191-13928</strain>
    </source>
</reference>
<dbReference type="InterPro" id="IPR006327">
    <property type="entry name" value="PTS_IIC_fruc"/>
</dbReference>
<feature type="domain" description="PTS EIIC type-2" evidence="10">
    <location>
        <begin position="8"/>
        <end position="345"/>
    </location>
</feature>
<keyword evidence="2" id="KW-0813">Transport</keyword>
<dbReference type="InterPro" id="IPR050864">
    <property type="entry name" value="Bacterial_PTS_Sugar_Transport"/>
</dbReference>
<dbReference type="GO" id="GO:0005886">
    <property type="term" value="C:plasma membrane"/>
    <property type="evidence" value="ECO:0007669"/>
    <property type="project" value="UniProtKB-SubCell"/>
</dbReference>
<comment type="caution">
    <text evidence="11">The sequence shown here is derived from an EMBL/GenBank/DDBJ whole genome shotgun (WGS) entry which is preliminary data.</text>
</comment>
<dbReference type="PROSITE" id="PS51104">
    <property type="entry name" value="PTS_EIIC_TYPE_2"/>
    <property type="match status" value="1"/>
</dbReference>
<evidence type="ECO:0000256" key="9">
    <source>
        <dbReference type="SAM" id="Phobius"/>
    </source>
</evidence>
<dbReference type="GO" id="GO:0008982">
    <property type="term" value="F:protein-N(PI)-phosphohistidine-sugar phosphotransferase activity"/>
    <property type="evidence" value="ECO:0007669"/>
    <property type="project" value="InterPro"/>
</dbReference>
<gene>
    <name evidence="11" type="ORF">H9735_02065</name>
</gene>
<proteinExistence type="predicted"/>
<dbReference type="NCBIfam" id="TIGR01427">
    <property type="entry name" value="PTS_IIC_fructo"/>
    <property type="match status" value="1"/>
</dbReference>
<feature type="transmembrane region" description="Helical" evidence="9">
    <location>
        <begin position="317"/>
        <end position="337"/>
    </location>
</feature>
<keyword evidence="7 9" id="KW-1133">Transmembrane helix</keyword>
<feature type="transmembrane region" description="Helical" evidence="9">
    <location>
        <begin position="176"/>
        <end position="195"/>
    </location>
</feature>
<protein>
    <submittedName>
        <fullName evidence="11">PTS fructose transporter subunit IIC</fullName>
    </submittedName>
</protein>
<sequence length="362" mass="37964">MKKIGSVLKKHVMTSISYLIPLVIASGIMLAIGNILSGANVADLSSTRLNIADLCTTVGAYGIGLIPMVIATGVSFSIADKPGIAPGILVGMVAQNLSTGFLGGLLGGFISGGITLLIVKKVKVPSFMQGLMPTLFIPLIASLISCTFIYYVIGTPVIYLTQVLTNYLQSLSTSSLFIYGAIIGVMGGIDFGGALNKITFAFALGLQTEGFNAPITVVILANLVPAFGFTLAYFVSKTMKKNIYTKAETETLKNAFAMGLFQITEGNLPIVLNDIPRALIATAVGNSVGGGLSMLWGCDSAIPAGGLLAVPTMSQPHMFLLAVLIGALLAGITFAFLKQNITDDNEQNIEPELNLKDIKFNE</sequence>
<evidence type="ECO:0000313" key="12">
    <source>
        <dbReference type="Proteomes" id="UP000886721"/>
    </source>
</evidence>
<evidence type="ECO:0000259" key="10">
    <source>
        <dbReference type="PROSITE" id="PS51104"/>
    </source>
</evidence>
<dbReference type="EMBL" id="DXEM01000006">
    <property type="protein sequence ID" value="HIX66895.1"/>
    <property type="molecule type" value="Genomic_DNA"/>
</dbReference>
<evidence type="ECO:0000256" key="3">
    <source>
        <dbReference type="ARBA" id="ARBA00022475"/>
    </source>
</evidence>
<evidence type="ECO:0000256" key="1">
    <source>
        <dbReference type="ARBA" id="ARBA00004429"/>
    </source>
</evidence>
<dbReference type="GO" id="GO:0009401">
    <property type="term" value="P:phosphoenolpyruvate-dependent sugar phosphotransferase system"/>
    <property type="evidence" value="ECO:0007669"/>
    <property type="project" value="UniProtKB-KW"/>
</dbReference>
<evidence type="ECO:0000256" key="4">
    <source>
        <dbReference type="ARBA" id="ARBA00022597"/>
    </source>
</evidence>
<dbReference type="GO" id="GO:0090563">
    <property type="term" value="F:protein-phosphocysteine-sugar phosphotransferase activity"/>
    <property type="evidence" value="ECO:0007669"/>
    <property type="project" value="TreeGrafter"/>
</dbReference>
<dbReference type="AlphaFoldDB" id="A0A9D2B877"/>
<dbReference type="Pfam" id="PF02378">
    <property type="entry name" value="PTS_EIIC"/>
    <property type="match status" value="1"/>
</dbReference>
<dbReference type="InterPro" id="IPR003352">
    <property type="entry name" value="PTS_EIIC"/>
</dbReference>
<comment type="subcellular location">
    <subcellularLocation>
        <location evidence="1">Cell inner membrane</location>
        <topology evidence="1">Multi-pass membrane protein</topology>
    </subcellularLocation>
</comment>
<feature type="transmembrane region" description="Helical" evidence="9">
    <location>
        <begin position="12"/>
        <end position="38"/>
    </location>
</feature>
<feature type="transmembrane region" description="Helical" evidence="9">
    <location>
        <begin position="100"/>
        <end position="119"/>
    </location>
</feature>
<evidence type="ECO:0000256" key="7">
    <source>
        <dbReference type="ARBA" id="ARBA00022989"/>
    </source>
</evidence>
<dbReference type="Proteomes" id="UP000886721">
    <property type="component" value="Unassembled WGS sequence"/>
</dbReference>
<keyword evidence="5" id="KW-0598">Phosphotransferase system</keyword>
<dbReference type="PANTHER" id="PTHR30505:SF0">
    <property type="entry name" value="FRUCTOSE-LIKE PTS SYSTEM EIIBC COMPONENT-RELATED"/>
    <property type="match status" value="1"/>
</dbReference>
<keyword evidence="6 9" id="KW-0812">Transmembrane</keyword>
<evidence type="ECO:0000256" key="5">
    <source>
        <dbReference type="ARBA" id="ARBA00022683"/>
    </source>
</evidence>
<dbReference type="GO" id="GO:0005351">
    <property type="term" value="F:carbohydrate:proton symporter activity"/>
    <property type="evidence" value="ECO:0007669"/>
    <property type="project" value="InterPro"/>
</dbReference>
<evidence type="ECO:0000256" key="6">
    <source>
        <dbReference type="ARBA" id="ARBA00022692"/>
    </source>
</evidence>
<feature type="transmembrane region" description="Helical" evidence="9">
    <location>
        <begin position="215"/>
        <end position="236"/>
    </location>
</feature>
<keyword evidence="4" id="KW-0762">Sugar transport</keyword>
<feature type="transmembrane region" description="Helical" evidence="9">
    <location>
        <begin position="58"/>
        <end position="79"/>
    </location>
</feature>
<keyword evidence="3" id="KW-1003">Cell membrane</keyword>
<feature type="transmembrane region" description="Helical" evidence="9">
    <location>
        <begin position="139"/>
        <end position="164"/>
    </location>
</feature>